<name>A0A0A0D4K1_9PROT</name>
<dbReference type="Pfam" id="PF01757">
    <property type="entry name" value="Acyl_transf_3"/>
    <property type="match status" value="1"/>
</dbReference>
<keyword evidence="1" id="KW-0472">Membrane</keyword>
<dbReference type="OrthoDB" id="505919at2"/>
<dbReference type="PANTHER" id="PTHR23028:SF53">
    <property type="entry name" value="ACYL_TRANSF_3 DOMAIN-CONTAINING PROTEIN"/>
    <property type="match status" value="1"/>
</dbReference>
<feature type="domain" description="Acyltransferase 3" evidence="2">
    <location>
        <begin position="35"/>
        <end position="257"/>
    </location>
</feature>
<evidence type="ECO:0000313" key="3">
    <source>
        <dbReference type="EMBL" id="KGM33636.1"/>
    </source>
</evidence>
<organism evidence="3 4">
    <name type="scientific">Inquilinus limosus MP06</name>
    <dbReference type="NCBI Taxonomy" id="1398085"/>
    <lineage>
        <taxon>Bacteria</taxon>
        <taxon>Pseudomonadati</taxon>
        <taxon>Pseudomonadota</taxon>
        <taxon>Alphaproteobacteria</taxon>
        <taxon>Rhodospirillales</taxon>
        <taxon>Rhodospirillaceae</taxon>
        <taxon>Inquilinus</taxon>
    </lineage>
</organism>
<evidence type="ECO:0000259" key="2">
    <source>
        <dbReference type="Pfam" id="PF01757"/>
    </source>
</evidence>
<evidence type="ECO:0000313" key="4">
    <source>
        <dbReference type="Proteomes" id="UP000029995"/>
    </source>
</evidence>
<feature type="transmembrane region" description="Helical" evidence="1">
    <location>
        <begin position="83"/>
        <end position="102"/>
    </location>
</feature>
<dbReference type="Proteomes" id="UP000029995">
    <property type="component" value="Unassembled WGS sequence"/>
</dbReference>
<dbReference type="GO" id="GO:0016020">
    <property type="term" value="C:membrane"/>
    <property type="evidence" value="ECO:0007669"/>
    <property type="project" value="TreeGrafter"/>
</dbReference>
<dbReference type="RefSeq" id="WP_034838023.1">
    <property type="nucleotide sequence ID" value="NZ_JANX01000162.1"/>
</dbReference>
<evidence type="ECO:0000256" key="1">
    <source>
        <dbReference type="SAM" id="Phobius"/>
    </source>
</evidence>
<dbReference type="InterPro" id="IPR050879">
    <property type="entry name" value="Acyltransferase_3"/>
</dbReference>
<dbReference type="EMBL" id="JANX01000162">
    <property type="protein sequence ID" value="KGM33636.1"/>
    <property type="molecule type" value="Genomic_DNA"/>
</dbReference>
<protein>
    <recommendedName>
        <fullName evidence="2">Acyltransferase 3 domain-containing protein</fullName>
    </recommendedName>
</protein>
<gene>
    <name evidence="3" type="ORF">P409_14640</name>
</gene>
<keyword evidence="1" id="KW-1133">Transmembrane helix</keyword>
<feature type="transmembrane region" description="Helical" evidence="1">
    <location>
        <begin position="174"/>
        <end position="198"/>
    </location>
</feature>
<keyword evidence="1" id="KW-0812">Transmembrane</keyword>
<dbReference type="PANTHER" id="PTHR23028">
    <property type="entry name" value="ACETYLTRANSFERASE"/>
    <property type="match status" value="1"/>
</dbReference>
<feature type="transmembrane region" description="Helical" evidence="1">
    <location>
        <begin position="240"/>
        <end position="263"/>
    </location>
</feature>
<feature type="transmembrane region" description="Helical" evidence="1">
    <location>
        <begin position="145"/>
        <end position="168"/>
    </location>
</feature>
<comment type="caution">
    <text evidence="3">The sequence shown here is derived from an EMBL/GenBank/DDBJ whole genome shotgun (WGS) entry which is preliminary data.</text>
</comment>
<accession>A0A0A0D4K1</accession>
<dbReference type="GO" id="GO:0009103">
    <property type="term" value="P:lipopolysaccharide biosynthetic process"/>
    <property type="evidence" value="ECO:0007669"/>
    <property type="project" value="TreeGrafter"/>
</dbReference>
<proteinExistence type="predicted"/>
<dbReference type="AlphaFoldDB" id="A0A0A0D4K1"/>
<sequence>MGRLFALNAATLALLLPLEFLKYFSSAGNTPAFADTNTIGAWFENLFFVQTWFLGHGPSWNTVAWSISAEWAAYILYPALFYILVRCPAIVLVGAAVAGLAWLESTSPSGTLRLTDHGAVLRCLCSFVLGMLTEHASHSPPVRRAVPWLGSGIVIFLAALAALAVIAFGEADWMAVPLFCAVVFGLSVAGPVPTAVMSWRPVHRLGVWSFALYMTHFIVLRTYKVVAFWVFGLWPSPPALVIVSLCGTFALCIAVAWAANRWIERPGYRAMRQLAERIRRSGPPSDPKPVTTPA</sequence>
<reference evidence="3 4" key="1">
    <citation type="submission" date="2014-01" db="EMBL/GenBank/DDBJ databases">
        <title>Genome sequence determination for a cystic fibrosis isolate, Inquilinus limosus.</title>
        <authorList>
            <person name="Pino M."/>
            <person name="Di Conza J."/>
            <person name="Gutkind G."/>
        </authorList>
    </citation>
    <scope>NUCLEOTIDE SEQUENCE [LARGE SCALE GENOMIC DNA]</scope>
    <source>
        <strain evidence="3 4">MP06</strain>
    </source>
</reference>
<dbReference type="GO" id="GO:0016747">
    <property type="term" value="F:acyltransferase activity, transferring groups other than amino-acyl groups"/>
    <property type="evidence" value="ECO:0007669"/>
    <property type="project" value="InterPro"/>
</dbReference>
<dbReference type="InterPro" id="IPR002656">
    <property type="entry name" value="Acyl_transf_3_dom"/>
</dbReference>
<feature type="transmembrane region" description="Helical" evidence="1">
    <location>
        <begin position="210"/>
        <end position="234"/>
    </location>
</feature>